<evidence type="ECO:0000256" key="4">
    <source>
        <dbReference type="ARBA" id="ARBA00023027"/>
    </source>
</evidence>
<keyword evidence="4" id="KW-0520">NAD</keyword>
<dbReference type="Gene3D" id="3.30.160.110">
    <property type="entry name" value="Siroheme synthase, domain 2"/>
    <property type="match status" value="1"/>
</dbReference>
<accession>A0ABD5P8T1</accession>
<comment type="pathway">
    <text evidence="1">Porphyrin-containing compound metabolism; siroheme biosynthesis; sirohydrochlorin from precorrin-2: step 1/1.</text>
</comment>
<dbReference type="InterPro" id="IPR006367">
    <property type="entry name" value="Sirohaem_synthase_N"/>
</dbReference>
<evidence type="ECO:0000256" key="6">
    <source>
        <dbReference type="ARBA" id="ARBA00047561"/>
    </source>
</evidence>
<organism evidence="8 9">
    <name type="scientific">Halobium salinum</name>
    <dbReference type="NCBI Taxonomy" id="1364940"/>
    <lineage>
        <taxon>Archaea</taxon>
        <taxon>Methanobacteriati</taxon>
        <taxon>Methanobacteriota</taxon>
        <taxon>Stenosarchaea group</taxon>
        <taxon>Halobacteria</taxon>
        <taxon>Halobacteriales</taxon>
        <taxon>Haloferacaceae</taxon>
        <taxon>Halobium</taxon>
    </lineage>
</organism>
<sequence length="241" mass="25200">MIPLFHDFAGETVLVVGGGSVGARKARRFAREARVVVVSPAFDARFDDAESWGDDVEGEGAGVDLVRAAPTPDSVGEWVRRAEPVLVVAATDDGELNAAVERAAREAGALVNRTDQSGGREAGSVVVPATVRDDPVTVAISTGGGSPALSKHLRERLEDELAGAGAMATLSAEVRADLKARGIAPERRRTAVRAVVRSDTVWKALRTGDSKAGQEAARVIRNELDELDAEDVGNSGGDPSR</sequence>
<proteinExistence type="predicted"/>
<evidence type="ECO:0000256" key="3">
    <source>
        <dbReference type="ARBA" id="ARBA00023002"/>
    </source>
</evidence>
<dbReference type="SUPFAM" id="SSF51735">
    <property type="entry name" value="NAD(P)-binding Rossmann-fold domains"/>
    <property type="match status" value="1"/>
</dbReference>
<gene>
    <name evidence="8" type="ORF">ACFO0N_05030</name>
</gene>
<keyword evidence="3" id="KW-0560">Oxidoreductase</keyword>
<dbReference type="Proteomes" id="UP001595921">
    <property type="component" value="Unassembled WGS sequence"/>
</dbReference>
<dbReference type="Pfam" id="PF14824">
    <property type="entry name" value="Sirohm_synth_M"/>
    <property type="match status" value="1"/>
</dbReference>
<dbReference type="RefSeq" id="WP_267622388.1">
    <property type="nucleotide sequence ID" value="NZ_JAODIW010000006.1"/>
</dbReference>
<dbReference type="Gene3D" id="3.40.50.720">
    <property type="entry name" value="NAD(P)-binding Rossmann-like Domain"/>
    <property type="match status" value="1"/>
</dbReference>
<dbReference type="NCBIfam" id="TIGR01470">
    <property type="entry name" value="cysG_Nterm"/>
    <property type="match status" value="1"/>
</dbReference>
<comment type="catalytic activity">
    <reaction evidence="6">
        <text>precorrin-2 + NAD(+) = sirohydrochlorin + NADH + 2 H(+)</text>
        <dbReference type="Rhea" id="RHEA:15613"/>
        <dbReference type="ChEBI" id="CHEBI:15378"/>
        <dbReference type="ChEBI" id="CHEBI:57540"/>
        <dbReference type="ChEBI" id="CHEBI:57945"/>
        <dbReference type="ChEBI" id="CHEBI:58351"/>
        <dbReference type="ChEBI" id="CHEBI:58827"/>
        <dbReference type="EC" id="1.3.1.76"/>
    </reaction>
</comment>
<evidence type="ECO:0000256" key="5">
    <source>
        <dbReference type="ARBA" id="ARBA00023244"/>
    </source>
</evidence>
<comment type="caution">
    <text evidence="8">The sequence shown here is derived from an EMBL/GenBank/DDBJ whole genome shotgun (WGS) entry which is preliminary data.</text>
</comment>
<evidence type="ECO:0000313" key="8">
    <source>
        <dbReference type="EMBL" id="MFC4357311.1"/>
    </source>
</evidence>
<feature type="domain" description="Siroheme synthase central" evidence="7">
    <location>
        <begin position="133"/>
        <end position="159"/>
    </location>
</feature>
<dbReference type="SUPFAM" id="SSF75615">
    <property type="entry name" value="Siroheme synthase middle domains-like"/>
    <property type="match status" value="1"/>
</dbReference>
<evidence type="ECO:0000313" key="9">
    <source>
        <dbReference type="Proteomes" id="UP001595921"/>
    </source>
</evidence>
<evidence type="ECO:0000259" key="7">
    <source>
        <dbReference type="Pfam" id="PF14824"/>
    </source>
</evidence>
<dbReference type="InterPro" id="IPR036291">
    <property type="entry name" value="NAD(P)-bd_dom_sf"/>
</dbReference>
<dbReference type="EMBL" id="JBHSDS010000003">
    <property type="protein sequence ID" value="MFC4357311.1"/>
    <property type="molecule type" value="Genomic_DNA"/>
</dbReference>
<evidence type="ECO:0000256" key="2">
    <source>
        <dbReference type="ARBA" id="ARBA00012400"/>
    </source>
</evidence>
<dbReference type="InterPro" id="IPR028281">
    <property type="entry name" value="Sirohaem_synthase_central"/>
</dbReference>
<keyword evidence="9" id="KW-1185">Reference proteome</keyword>
<evidence type="ECO:0000256" key="1">
    <source>
        <dbReference type="ARBA" id="ARBA00005010"/>
    </source>
</evidence>
<dbReference type="PANTHER" id="PTHR35330">
    <property type="entry name" value="SIROHEME BIOSYNTHESIS PROTEIN MET8"/>
    <property type="match status" value="1"/>
</dbReference>
<name>A0ABD5P8T1_9EURY</name>
<protein>
    <recommendedName>
        <fullName evidence="2">precorrin-2 dehydrogenase</fullName>
        <ecNumber evidence="2">1.3.1.76</ecNumber>
    </recommendedName>
</protein>
<reference evidence="8 9" key="1">
    <citation type="journal article" date="2019" name="Int. J. Syst. Evol. Microbiol.">
        <title>The Global Catalogue of Microorganisms (GCM) 10K type strain sequencing project: providing services to taxonomists for standard genome sequencing and annotation.</title>
        <authorList>
            <consortium name="The Broad Institute Genomics Platform"/>
            <consortium name="The Broad Institute Genome Sequencing Center for Infectious Disease"/>
            <person name="Wu L."/>
            <person name="Ma J."/>
        </authorList>
    </citation>
    <scope>NUCLEOTIDE SEQUENCE [LARGE SCALE GENOMIC DNA]</scope>
    <source>
        <strain evidence="8 9">CGMCC 1.12553</strain>
    </source>
</reference>
<dbReference type="EC" id="1.3.1.76" evidence="2"/>
<dbReference type="InterPro" id="IPR028161">
    <property type="entry name" value="Met8-like"/>
</dbReference>
<keyword evidence="5" id="KW-0627">Porphyrin biosynthesis</keyword>
<dbReference type="PANTHER" id="PTHR35330:SF1">
    <property type="entry name" value="SIROHEME BIOSYNTHESIS PROTEIN MET8"/>
    <property type="match status" value="1"/>
</dbReference>
<dbReference type="GO" id="GO:0043115">
    <property type="term" value="F:precorrin-2 dehydrogenase activity"/>
    <property type="evidence" value="ECO:0007669"/>
    <property type="project" value="UniProtKB-EC"/>
</dbReference>
<dbReference type="AlphaFoldDB" id="A0ABD5P8T1"/>
<dbReference type="Pfam" id="PF13241">
    <property type="entry name" value="NAD_binding_7"/>
    <property type="match status" value="1"/>
</dbReference>
<dbReference type="GO" id="GO:0006779">
    <property type="term" value="P:porphyrin-containing compound biosynthetic process"/>
    <property type="evidence" value="ECO:0007669"/>
    <property type="project" value="UniProtKB-KW"/>
</dbReference>